<gene>
    <name evidence="2" type="ORF">HH215_24555</name>
</gene>
<dbReference type="SUPFAM" id="SSF53335">
    <property type="entry name" value="S-adenosyl-L-methionine-dependent methyltransferases"/>
    <property type="match status" value="1"/>
</dbReference>
<dbReference type="KEGG" id="cheb:HH215_24555"/>
<name>A0A7Z2ZPI7_9BACL</name>
<reference evidence="2 3" key="1">
    <citation type="submission" date="2020-04" db="EMBL/GenBank/DDBJ databases">
        <title>Genome sequencing of novel species.</title>
        <authorList>
            <person name="Heo J."/>
            <person name="Kim S.-J."/>
            <person name="Kim J.-S."/>
            <person name="Hong S.-B."/>
            <person name="Kwon S.-W."/>
        </authorList>
    </citation>
    <scope>NUCLEOTIDE SEQUENCE [LARGE SCALE GENOMIC DNA]</scope>
    <source>
        <strain evidence="2 3">MFER-1</strain>
    </source>
</reference>
<dbReference type="Proteomes" id="UP000502248">
    <property type="component" value="Chromosome"/>
</dbReference>
<dbReference type="PANTHER" id="PTHR43460">
    <property type="entry name" value="METHYLTRANSFERASE"/>
    <property type="match status" value="1"/>
</dbReference>
<protein>
    <submittedName>
        <fullName evidence="2">Methyltransferase domain-containing protein</fullName>
    </submittedName>
</protein>
<keyword evidence="3" id="KW-1185">Reference proteome</keyword>
<dbReference type="EMBL" id="CP051680">
    <property type="protein sequence ID" value="QJD86032.1"/>
    <property type="molecule type" value="Genomic_DNA"/>
</dbReference>
<evidence type="ECO:0000313" key="2">
    <source>
        <dbReference type="EMBL" id="QJD86032.1"/>
    </source>
</evidence>
<dbReference type="CDD" id="cd02440">
    <property type="entry name" value="AdoMet_MTases"/>
    <property type="match status" value="1"/>
</dbReference>
<evidence type="ECO:0000259" key="1">
    <source>
        <dbReference type="Pfam" id="PF13649"/>
    </source>
</evidence>
<dbReference type="AlphaFoldDB" id="A0A7Z2ZPI7"/>
<dbReference type="Pfam" id="PF13649">
    <property type="entry name" value="Methyltransf_25"/>
    <property type="match status" value="1"/>
</dbReference>
<dbReference type="PANTHER" id="PTHR43460:SF1">
    <property type="entry name" value="METHYLTRANSFERASE TYPE 11 DOMAIN-CONTAINING PROTEIN"/>
    <property type="match status" value="1"/>
</dbReference>
<keyword evidence="2" id="KW-0489">Methyltransferase</keyword>
<dbReference type="RefSeq" id="WP_169282284.1">
    <property type="nucleotide sequence ID" value="NZ_CP051680.1"/>
</dbReference>
<organism evidence="2 3">
    <name type="scientific">Cohnella herbarum</name>
    <dbReference type="NCBI Taxonomy" id="2728023"/>
    <lineage>
        <taxon>Bacteria</taxon>
        <taxon>Bacillati</taxon>
        <taxon>Bacillota</taxon>
        <taxon>Bacilli</taxon>
        <taxon>Bacillales</taxon>
        <taxon>Paenibacillaceae</taxon>
        <taxon>Cohnella</taxon>
    </lineage>
</organism>
<accession>A0A7Z2ZPI7</accession>
<dbReference type="InterPro" id="IPR041698">
    <property type="entry name" value="Methyltransf_25"/>
</dbReference>
<proteinExistence type="predicted"/>
<keyword evidence="2" id="KW-0808">Transferase</keyword>
<dbReference type="GO" id="GO:0032259">
    <property type="term" value="P:methylation"/>
    <property type="evidence" value="ECO:0007669"/>
    <property type="project" value="UniProtKB-KW"/>
</dbReference>
<sequence length="257" mass="28940">MNEQEYRDFYDRVGQSNGWDFSKLKCRVEGEAADLYGEVKKHCKRSDLWLDIGMGGGEAILAMREAALLLVGIDLSAGMVQTAESNLRESGALNVRFMQMDAENLDFPKRFFDVVSCRHSGFSAIQVAKVLSWGGVFLTQQVSEGDKSNLKQAFGRGQSYGDADGKLMRKYVQDLSAAGFTEIQALEYDSTEYYQTPEDLIFLLKHTPIIPGFGHAREDFEILSAFIDQNRSDRGIRTNSKRFIIKANREENGGEMR</sequence>
<dbReference type="InterPro" id="IPR052939">
    <property type="entry name" value="23S_rRNA_MeTrnsfrase_RlmA"/>
</dbReference>
<feature type="domain" description="Methyltransferase" evidence="1">
    <location>
        <begin position="50"/>
        <end position="126"/>
    </location>
</feature>
<evidence type="ECO:0000313" key="3">
    <source>
        <dbReference type="Proteomes" id="UP000502248"/>
    </source>
</evidence>
<dbReference type="InterPro" id="IPR029063">
    <property type="entry name" value="SAM-dependent_MTases_sf"/>
</dbReference>
<dbReference type="GO" id="GO:0008168">
    <property type="term" value="F:methyltransferase activity"/>
    <property type="evidence" value="ECO:0007669"/>
    <property type="project" value="UniProtKB-KW"/>
</dbReference>
<dbReference type="Gene3D" id="3.40.50.150">
    <property type="entry name" value="Vaccinia Virus protein VP39"/>
    <property type="match status" value="1"/>
</dbReference>